<organism evidence="2 3">
    <name type="scientific">Shouchella lehensis</name>
    <dbReference type="NCBI Taxonomy" id="300825"/>
    <lineage>
        <taxon>Bacteria</taxon>
        <taxon>Bacillati</taxon>
        <taxon>Bacillota</taxon>
        <taxon>Bacilli</taxon>
        <taxon>Bacillales</taxon>
        <taxon>Bacillaceae</taxon>
        <taxon>Shouchella</taxon>
    </lineage>
</organism>
<evidence type="ECO:0000313" key="3">
    <source>
        <dbReference type="Proteomes" id="UP000298210"/>
    </source>
</evidence>
<accession>A0A4Y7WLA3</accession>
<reference evidence="2 3" key="1">
    <citation type="submission" date="2019-03" db="EMBL/GenBank/DDBJ databases">
        <authorList>
            <person name="Liu G."/>
        </authorList>
    </citation>
    <scope>NUCLEOTIDE SEQUENCE [LARGE SCALE GENOMIC DNA]</scope>
    <source>
        <strain evidence="2 3">DSM 19099</strain>
    </source>
</reference>
<evidence type="ECO:0000259" key="1">
    <source>
        <dbReference type="Pfam" id="PF20591"/>
    </source>
</evidence>
<comment type="caution">
    <text evidence="2">The sequence shown here is derived from an EMBL/GenBank/DDBJ whole genome shotgun (WGS) entry which is preliminary data.</text>
</comment>
<name>A0A4Y7WLA3_9BACI</name>
<dbReference type="Pfam" id="PF20591">
    <property type="entry name" value="DUF6792"/>
    <property type="match status" value="1"/>
</dbReference>
<protein>
    <recommendedName>
        <fullName evidence="1">DUF6792 domain-containing protein</fullName>
    </recommendedName>
</protein>
<proteinExistence type="predicted"/>
<dbReference type="RefSeq" id="WP_134258775.1">
    <property type="nucleotide sequence ID" value="NZ_LDIM01000006.1"/>
</dbReference>
<gene>
    <name evidence="2" type="ORF">E2L03_06670</name>
</gene>
<evidence type="ECO:0000313" key="2">
    <source>
        <dbReference type="EMBL" id="TES49161.1"/>
    </source>
</evidence>
<sequence>MEFTLELRNDLTRLQYENGEIFSKDTVQELLFKHEITDINPEDISIYNSNSKDFFGEQGSPSGFDGAAIHVYNKEDKINEIYYIARGTELSQTEDIIYNAIGVTAGASNDQILDATRFYEHVEKKISEKLPNEERSTLERFGDGHSLGGHIIVSLALINKEFSNVRGLNDAPVNLKQMANIDADFNRFLISQAETSNIEKLPDDQLELHAREFYADEAQNITHVRVKGEPLYPQLIPNTFYAGNKIQYVGDMNTPEFPNLFEADSGNRGIFHNLFMPGKPIFDKFVYNQSLNAAMNFLGYVGKNNSVGDVHNKLVESKSQAVGIYNGLPPNQRIQLGIGTGAAMVVGGFGVLSNSAFVNKAWDIYSAREQFDLHSISTLIEQYKTGEITTYHLEPGTSTHILVNQDILYSALLSLETALEEKREAVQELLSYREWEVPELAFEYREKLNGFMSNKEANWAAFLSEAGHSYSKNALYKPTGVTFRREFDPLSHQVNENLDHMIELYQQDSRELESIIESYKATIDVLFDTDVALAARIR</sequence>
<dbReference type="Proteomes" id="UP000298210">
    <property type="component" value="Unassembled WGS sequence"/>
</dbReference>
<feature type="domain" description="DUF6792" evidence="1">
    <location>
        <begin position="21"/>
        <end position="232"/>
    </location>
</feature>
<dbReference type="EMBL" id="SNUX01000002">
    <property type="protein sequence ID" value="TES49161.1"/>
    <property type="molecule type" value="Genomic_DNA"/>
</dbReference>
<dbReference type="AlphaFoldDB" id="A0A4Y7WLA3"/>
<dbReference type="InterPro" id="IPR046742">
    <property type="entry name" value="DUF6792"/>
</dbReference>